<organism evidence="2 3">
    <name type="scientific">Periconia digitata</name>
    <dbReference type="NCBI Taxonomy" id="1303443"/>
    <lineage>
        <taxon>Eukaryota</taxon>
        <taxon>Fungi</taxon>
        <taxon>Dikarya</taxon>
        <taxon>Ascomycota</taxon>
        <taxon>Pezizomycotina</taxon>
        <taxon>Dothideomycetes</taxon>
        <taxon>Pleosporomycetidae</taxon>
        <taxon>Pleosporales</taxon>
        <taxon>Massarineae</taxon>
        <taxon>Periconiaceae</taxon>
        <taxon>Periconia</taxon>
    </lineage>
</organism>
<keyword evidence="3" id="KW-1185">Reference proteome</keyword>
<comment type="caution">
    <text evidence="2">The sequence shown here is derived from an EMBL/GenBank/DDBJ whole genome shotgun (WGS) entry which is preliminary data.</text>
</comment>
<evidence type="ECO:0000313" key="2">
    <source>
        <dbReference type="EMBL" id="CAI6227655.1"/>
    </source>
</evidence>
<feature type="region of interest" description="Disordered" evidence="1">
    <location>
        <begin position="29"/>
        <end position="95"/>
    </location>
</feature>
<reference evidence="2" key="1">
    <citation type="submission" date="2023-01" db="EMBL/GenBank/DDBJ databases">
        <authorList>
            <person name="Van Ghelder C."/>
            <person name="Rancurel C."/>
        </authorList>
    </citation>
    <scope>NUCLEOTIDE SEQUENCE</scope>
    <source>
        <strain evidence="2">CNCM I-4278</strain>
    </source>
</reference>
<evidence type="ECO:0000313" key="3">
    <source>
        <dbReference type="Proteomes" id="UP001152607"/>
    </source>
</evidence>
<proteinExistence type="predicted"/>
<name>A0A9W4U178_9PLEO</name>
<dbReference type="Proteomes" id="UP001152607">
    <property type="component" value="Unassembled WGS sequence"/>
</dbReference>
<protein>
    <submittedName>
        <fullName evidence="2">Uncharacterized protein</fullName>
    </submittedName>
</protein>
<feature type="compositionally biased region" description="Low complexity" evidence="1">
    <location>
        <begin position="40"/>
        <end position="49"/>
    </location>
</feature>
<dbReference type="InterPro" id="IPR053221">
    <property type="entry name" value="Burnettramic_acid_biosynth"/>
</dbReference>
<evidence type="ECO:0000256" key="1">
    <source>
        <dbReference type="SAM" id="MobiDB-lite"/>
    </source>
</evidence>
<dbReference type="PANTHER" id="PTHR38887:SF1">
    <property type="entry name" value="RAS MODIFICATION PROTEIN ERF4"/>
    <property type="match status" value="1"/>
</dbReference>
<dbReference type="EMBL" id="CAOQHR010000001">
    <property type="protein sequence ID" value="CAI6227655.1"/>
    <property type="molecule type" value="Genomic_DNA"/>
</dbReference>
<dbReference type="OrthoDB" id="3433125at2759"/>
<sequence>MVIAPILGAVTKGISSGIGAASEKYYDRKERKAALAEGKSSSSNTSSESQINLVNPAEPGAETADDERIWTLDEAAGPPPSYHSLGHGQQPGPERTVSDLARHVVSLADQHDLTNSTPPRLPYPIIIPQRRPGARGRGFARAYPPDLEAFGIDQEAFLQIFQNFEEASEASPWLKTLYLSAGVIGMIPGHITMAISFSLQAVSGTAMDYQKRYKANAFLDQINKDLFMPLGLYCMVLMCKDGPGTTQNPEFGIESINLDTAKQISKWGLPKSSSDSTANDTSPTISKTSQILRPIRLTSGKTNIAETPLEIAPLIYPGLDAMLDRPQVAPDENLKSRMMRHKDFYADYFDRRARADYAGNNPNSTLTKASSSPSEFRTAIADPNNPANNGHLISLVTGGRVVAQPRGRRKLREVGADGKLKPKEKPVENPKGRRAFGPVNLLSKGVKKVLTPNILYFTIVNMPSEAKLAEARAALGI</sequence>
<dbReference type="PANTHER" id="PTHR38887">
    <property type="entry name" value="CHROMOSOME 21, WHOLE GENOME SHOTGUN SEQUENCE"/>
    <property type="match status" value="1"/>
</dbReference>
<dbReference type="AlphaFoldDB" id="A0A9W4U178"/>
<accession>A0A9W4U178</accession>
<gene>
    <name evidence="2" type="ORF">PDIGIT_LOCUS90</name>
</gene>